<dbReference type="InterPro" id="IPR002347">
    <property type="entry name" value="SDR_fam"/>
</dbReference>
<evidence type="ECO:0000256" key="1">
    <source>
        <dbReference type="ARBA" id="ARBA00006484"/>
    </source>
</evidence>
<accession>A0A1Y1W492</accession>
<dbReference type="GeneID" id="63804844"/>
<keyword evidence="6" id="KW-1185">Reference proteome</keyword>
<evidence type="ECO:0000313" key="5">
    <source>
        <dbReference type="EMBL" id="ORX68056.1"/>
    </source>
</evidence>
<gene>
    <name evidence="5" type="ORF">DL89DRAFT_269197</name>
</gene>
<feature type="region of interest" description="Disordered" evidence="4">
    <location>
        <begin position="85"/>
        <end position="123"/>
    </location>
</feature>
<dbReference type="AlphaFoldDB" id="A0A1Y1W492"/>
<keyword evidence="3" id="KW-0560">Oxidoreductase</keyword>
<proteinExistence type="inferred from homology"/>
<evidence type="ECO:0008006" key="7">
    <source>
        <dbReference type="Google" id="ProtNLM"/>
    </source>
</evidence>
<sequence>MADNRLVAVVTGANKGIGKATVRLLLLQTERPMVIYLTARNVERGQAAFDDIKREQSRIQAAFRKRAALPPARCLRPRQHTHVYRLPVINTRRPERRHPDQQRRRSRARPQRQGRVARLQHGDRPQDCPHELLYCCQHHIATCCHICALAAASSSWSRPLAHLGIFSGELPKVLVSDELNLNGLHIIENGFISSVGKGTYAEYGFPPMPFAVAKAGLIAYSRMLARIFAPDPRNLFFAAVCPGYCQTDMTGPYAPLQPSQGAETPAYLATADTKRIQRHNGCLWKNKKQIKW</sequence>
<reference evidence="5 6" key="1">
    <citation type="submission" date="2016-07" db="EMBL/GenBank/DDBJ databases">
        <title>Pervasive Adenine N6-methylation of Active Genes in Fungi.</title>
        <authorList>
            <consortium name="DOE Joint Genome Institute"/>
            <person name="Mondo S.J."/>
            <person name="Dannebaum R.O."/>
            <person name="Kuo R.C."/>
            <person name="Labutti K."/>
            <person name="Haridas S."/>
            <person name="Kuo A."/>
            <person name="Salamov A."/>
            <person name="Ahrendt S.R."/>
            <person name="Lipzen A."/>
            <person name="Sullivan W."/>
            <person name="Andreopoulos W.B."/>
            <person name="Clum A."/>
            <person name="Lindquist E."/>
            <person name="Daum C."/>
            <person name="Ramamoorthy G.K."/>
            <person name="Gryganskyi A."/>
            <person name="Culley D."/>
            <person name="Magnuson J.K."/>
            <person name="James T.Y."/>
            <person name="O'Malley M.A."/>
            <person name="Stajich J.E."/>
            <person name="Spatafora J.W."/>
            <person name="Visel A."/>
            <person name="Grigoriev I.V."/>
        </authorList>
    </citation>
    <scope>NUCLEOTIDE SEQUENCE [LARGE SCALE GENOMIC DNA]</scope>
    <source>
        <strain evidence="5 6">ATCC 12442</strain>
    </source>
</reference>
<dbReference type="PANTHER" id="PTHR43963">
    <property type="entry name" value="CARBONYL REDUCTASE 1-RELATED"/>
    <property type="match status" value="1"/>
</dbReference>
<keyword evidence="2" id="KW-0521">NADP</keyword>
<evidence type="ECO:0000256" key="4">
    <source>
        <dbReference type="SAM" id="MobiDB-lite"/>
    </source>
</evidence>
<comment type="caution">
    <text evidence="5">The sequence shown here is derived from an EMBL/GenBank/DDBJ whole genome shotgun (WGS) entry which is preliminary data.</text>
</comment>
<dbReference type="Proteomes" id="UP000193922">
    <property type="component" value="Unassembled WGS sequence"/>
</dbReference>
<evidence type="ECO:0000256" key="3">
    <source>
        <dbReference type="ARBA" id="ARBA00023002"/>
    </source>
</evidence>
<dbReference type="OrthoDB" id="1933717at2759"/>
<comment type="similarity">
    <text evidence="1">Belongs to the short-chain dehydrogenases/reductases (SDR) family.</text>
</comment>
<dbReference type="PRINTS" id="PR00081">
    <property type="entry name" value="GDHRDH"/>
</dbReference>
<dbReference type="SUPFAM" id="SSF51735">
    <property type="entry name" value="NAD(P)-binding Rossmann-fold domains"/>
    <property type="match status" value="2"/>
</dbReference>
<dbReference type="GO" id="GO:0016491">
    <property type="term" value="F:oxidoreductase activity"/>
    <property type="evidence" value="ECO:0007669"/>
    <property type="project" value="UniProtKB-KW"/>
</dbReference>
<organism evidence="5 6">
    <name type="scientific">Linderina pennispora</name>
    <dbReference type="NCBI Taxonomy" id="61395"/>
    <lineage>
        <taxon>Eukaryota</taxon>
        <taxon>Fungi</taxon>
        <taxon>Fungi incertae sedis</taxon>
        <taxon>Zoopagomycota</taxon>
        <taxon>Kickxellomycotina</taxon>
        <taxon>Kickxellomycetes</taxon>
        <taxon>Kickxellales</taxon>
        <taxon>Kickxellaceae</taxon>
        <taxon>Linderina</taxon>
    </lineage>
</organism>
<dbReference type="Gene3D" id="3.40.50.720">
    <property type="entry name" value="NAD(P)-binding Rossmann-like Domain"/>
    <property type="match status" value="2"/>
</dbReference>
<evidence type="ECO:0000313" key="6">
    <source>
        <dbReference type="Proteomes" id="UP000193922"/>
    </source>
</evidence>
<protein>
    <recommendedName>
        <fullName evidence="7">NAD(P)-binding protein</fullName>
    </recommendedName>
</protein>
<dbReference type="RefSeq" id="XP_040741902.1">
    <property type="nucleotide sequence ID" value="XM_040888196.1"/>
</dbReference>
<evidence type="ECO:0000256" key="2">
    <source>
        <dbReference type="ARBA" id="ARBA00022857"/>
    </source>
</evidence>
<dbReference type="EMBL" id="MCFD01000011">
    <property type="protein sequence ID" value="ORX68056.1"/>
    <property type="molecule type" value="Genomic_DNA"/>
</dbReference>
<dbReference type="PANTHER" id="PTHR43963:SF6">
    <property type="entry name" value="CHAIN DEHYDROGENASE FAMILY PROTEIN, PUTATIVE (AFU_ORTHOLOGUE AFUA_3G15350)-RELATED"/>
    <property type="match status" value="1"/>
</dbReference>
<dbReference type="InterPro" id="IPR036291">
    <property type="entry name" value="NAD(P)-bd_dom_sf"/>
</dbReference>
<name>A0A1Y1W492_9FUNG</name>
<dbReference type="STRING" id="61395.A0A1Y1W492"/>